<accession>A0ABQ5R5Z5</accession>
<proteinExistence type="predicted"/>
<dbReference type="Proteomes" id="UP001144280">
    <property type="component" value="Unassembled WGS sequence"/>
</dbReference>
<evidence type="ECO:0000313" key="2">
    <source>
        <dbReference type="EMBL" id="GLI01623.1"/>
    </source>
</evidence>
<evidence type="ECO:0000256" key="1">
    <source>
        <dbReference type="SAM" id="SignalP"/>
    </source>
</evidence>
<feature type="signal peptide" evidence="1">
    <location>
        <begin position="1"/>
        <end position="30"/>
    </location>
</feature>
<dbReference type="Pfam" id="PF20138">
    <property type="entry name" value="DUF6528"/>
    <property type="match status" value="1"/>
</dbReference>
<organism evidence="2 3">
    <name type="scientific">Phytohabitans aurantiacus</name>
    <dbReference type="NCBI Taxonomy" id="3016789"/>
    <lineage>
        <taxon>Bacteria</taxon>
        <taxon>Bacillati</taxon>
        <taxon>Actinomycetota</taxon>
        <taxon>Actinomycetes</taxon>
        <taxon>Micromonosporales</taxon>
        <taxon>Micromonosporaceae</taxon>
    </lineage>
</organism>
<dbReference type="SUPFAM" id="SSF63825">
    <property type="entry name" value="YWTD domain"/>
    <property type="match status" value="1"/>
</dbReference>
<dbReference type="PROSITE" id="PS51318">
    <property type="entry name" value="TAT"/>
    <property type="match status" value="1"/>
</dbReference>
<dbReference type="InterPro" id="IPR006311">
    <property type="entry name" value="TAT_signal"/>
</dbReference>
<gene>
    <name evidence="2" type="ORF">Pa4123_68990</name>
</gene>
<dbReference type="EMBL" id="BSDI01000047">
    <property type="protein sequence ID" value="GLI01623.1"/>
    <property type="molecule type" value="Genomic_DNA"/>
</dbReference>
<protein>
    <submittedName>
        <fullName evidence="2">Uncharacterized protein</fullName>
    </submittedName>
</protein>
<feature type="chain" id="PRO_5047361006" evidence="1">
    <location>
        <begin position="31"/>
        <end position="316"/>
    </location>
</feature>
<keyword evidence="1" id="KW-0732">Signal</keyword>
<dbReference type="InterPro" id="IPR045383">
    <property type="entry name" value="DUF6528"/>
</dbReference>
<comment type="caution">
    <text evidence="2">The sequence shown here is derived from an EMBL/GenBank/DDBJ whole genome shotgun (WGS) entry which is preliminary data.</text>
</comment>
<dbReference type="RefSeq" id="WP_281902789.1">
    <property type="nucleotide sequence ID" value="NZ_BSDI01000047.1"/>
</dbReference>
<name>A0ABQ5R5Z5_9ACTN</name>
<evidence type="ECO:0000313" key="3">
    <source>
        <dbReference type="Proteomes" id="UP001144280"/>
    </source>
</evidence>
<sequence>MQRRTILRGLAAGAIAGPTAAVLGSSAAQAATSYYVATTEQVKNKVMVWHKSKTFTDANLHWSFSPGGGVWSNLSDVKIRSTSAQGWIALVCASGGKAGIIDIGSEKATERGDLKWSATPGGNPHAIERIPGNGSVVVASSNGYLTLYAPSAVSNLGSLAKVQTVSLAGAHGVLWDPTYKLLWAIGKGTLRGYAVEGTYRNTRLRHYGAAVSLGSSNLGHDLQPDYSNTQRLLCTATDGVYEISTAGGSFSKRKISSETRVKAYVRHSSGEVLSVRADNAGSRTWGSPTVRFSQSPDRTRSGAEFYKARIWTPDFQ</sequence>
<reference evidence="2" key="1">
    <citation type="submission" date="2022-12" db="EMBL/GenBank/DDBJ databases">
        <title>New Phytohabitans aurantiacus sp. RD004123 nov., an actinomycete isolated from soil.</title>
        <authorList>
            <person name="Triningsih D.W."/>
            <person name="Harunari E."/>
            <person name="Igarashi Y."/>
        </authorList>
    </citation>
    <scope>NUCLEOTIDE SEQUENCE</scope>
    <source>
        <strain evidence="2">RD004123</strain>
    </source>
</reference>
<keyword evidence="3" id="KW-1185">Reference proteome</keyword>